<accession>A0A6G9QQH0</accession>
<dbReference type="InterPro" id="IPR025669">
    <property type="entry name" value="AAA_dom"/>
</dbReference>
<gene>
    <name evidence="2" type="ORF">HBH39_19535</name>
</gene>
<protein>
    <submittedName>
        <fullName evidence="2">ParA family protein</fullName>
    </submittedName>
</protein>
<dbReference type="SUPFAM" id="SSF52540">
    <property type="entry name" value="P-loop containing nucleoside triphosphate hydrolases"/>
    <property type="match status" value="1"/>
</dbReference>
<dbReference type="InterPro" id="IPR027417">
    <property type="entry name" value="P-loop_NTPase"/>
</dbReference>
<evidence type="ECO:0000313" key="2">
    <source>
        <dbReference type="EMBL" id="QIR16668.1"/>
    </source>
</evidence>
<dbReference type="Pfam" id="PF13614">
    <property type="entry name" value="AAA_31"/>
    <property type="match status" value="1"/>
</dbReference>
<sequence>MNQTQTQEKFDYLAKSFAAITVDDIEVYANGDAPNGKYYRTYNQREALAAIPEARTNRIINKVCDDLGIQYKYGNTWRVNQLEINQIKEFFNSKRKDASQNKKPTQAQIVMIGILKGGVGKTATATMLATGIASLPSKIYKVLVIDLDPQKTASSQLVPNMKANEISIGDLMMDDSDDDTFKIKLDKSIKKTNFPNLDVITSSDRDRQYDIYVRSMEQAADKAGKEYNSYKDLKRVTDALKSRYDIIIIDTPPHFTASNTAAHYVSDHLIMPVKPSEYDWDSAGVYMSFLSRTYGVIKYLGHQGFKSTKLLISSISVNSNAEARTAHKLRLAAGIENCFTASIPRSDAIISCAEQRCTIFDISVSEFDGTKKSLMKAQEAGAALVNEFEFMISDANKEL</sequence>
<dbReference type="AlphaFoldDB" id="A0A6G9QQH0"/>
<dbReference type="PANTHER" id="PTHR13696:SF52">
    <property type="entry name" value="PARA FAMILY PROTEIN CT_582"/>
    <property type="match status" value="1"/>
</dbReference>
<evidence type="ECO:0000313" key="3">
    <source>
        <dbReference type="Proteomes" id="UP000502608"/>
    </source>
</evidence>
<dbReference type="Proteomes" id="UP000502608">
    <property type="component" value="Plasmid pPN3F2_2"/>
</dbReference>
<dbReference type="Gene3D" id="3.40.50.300">
    <property type="entry name" value="P-loop containing nucleotide triphosphate hydrolases"/>
    <property type="match status" value="1"/>
</dbReference>
<proteinExistence type="predicted"/>
<organism evidence="2 3">
    <name type="scientific">Shewanella aestuarii</name>
    <dbReference type="NCBI Taxonomy" id="1028752"/>
    <lineage>
        <taxon>Bacteria</taxon>
        <taxon>Pseudomonadati</taxon>
        <taxon>Pseudomonadota</taxon>
        <taxon>Gammaproteobacteria</taxon>
        <taxon>Alteromonadales</taxon>
        <taxon>Shewanellaceae</taxon>
        <taxon>Shewanella</taxon>
    </lineage>
</organism>
<dbReference type="CDD" id="cd02042">
    <property type="entry name" value="ParAB_family"/>
    <property type="match status" value="1"/>
</dbReference>
<keyword evidence="2" id="KW-0614">Plasmid</keyword>
<evidence type="ECO:0000259" key="1">
    <source>
        <dbReference type="Pfam" id="PF13614"/>
    </source>
</evidence>
<feature type="domain" description="AAA" evidence="1">
    <location>
        <begin position="108"/>
        <end position="280"/>
    </location>
</feature>
<dbReference type="EMBL" id="CP050315">
    <property type="protein sequence ID" value="QIR16668.1"/>
    <property type="molecule type" value="Genomic_DNA"/>
</dbReference>
<dbReference type="RefSeq" id="WP_167680496.1">
    <property type="nucleotide sequence ID" value="NZ_CP050315.1"/>
</dbReference>
<name>A0A6G9QQH0_9GAMM</name>
<dbReference type="PANTHER" id="PTHR13696">
    <property type="entry name" value="P-LOOP CONTAINING NUCLEOSIDE TRIPHOSPHATE HYDROLASE"/>
    <property type="match status" value="1"/>
</dbReference>
<dbReference type="KEGG" id="saes:HBH39_19535"/>
<dbReference type="InterPro" id="IPR050678">
    <property type="entry name" value="DNA_Partitioning_ATPase"/>
</dbReference>
<keyword evidence="3" id="KW-1185">Reference proteome</keyword>
<reference evidence="2 3" key="1">
    <citation type="submission" date="2020-03" db="EMBL/GenBank/DDBJ databases">
        <title>Complete genome sequence of Shewanella sp.</title>
        <authorList>
            <person name="Kim Y.-S."/>
            <person name="Kim S.-J."/>
            <person name="Jung H.-K."/>
            <person name="Kim K.-H."/>
        </authorList>
    </citation>
    <scope>NUCLEOTIDE SEQUENCE [LARGE SCALE GENOMIC DNA]</scope>
    <source>
        <strain evidence="2 3">PN3F2</strain>
        <plasmid evidence="2 3">pPN3F2_2</plasmid>
    </source>
</reference>
<geneLocation type="plasmid" evidence="2 3">
    <name>pPN3F2_2</name>
</geneLocation>